<dbReference type="RefSeq" id="XP_002172345.1">
    <property type="nucleotide sequence ID" value="XM_002172309.2"/>
</dbReference>
<sequence length="313" mass="35687">MELPSVQTRPSYNEIKAALAKIPTGEHVWELSHHEEKRVLDWMIRLMAANLEWLDDMDEREDVMMEMSARIAERSGRMSAPTKTRNFTLPTEETIVIREPRLTYESLGFKTWGSAPLLTRNLYRWGPADPSISVLELGAGTGLMGIGAATMLGWQVVCTDLPVIVDNLRYNVEQNAKHIAKRGGSVSAQVLDWTNPPPTDGEDAPAWAVRKYNRVMVSDCLYETQFAELCIALILRFLRPDGVLLTEYPLRETTLEEIATFEGKLFALGFERVTGEEIGEEDFGSHYPVTCRWSRWFWSNERNETSEQRVNTQ</sequence>
<dbReference type="GO" id="GO:0008757">
    <property type="term" value="F:S-adenosylmethionine-dependent methyltransferase activity"/>
    <property type="evidence" value="ECO:0007669"/>
    <property type="project" value="UniProtKB-ARBA"/>
</dbReference>
<dbReference type="PANTHER" id="PTHR14614:SF132">
    <property type="entry name" value="PROTEIN-LYSINE METHYLTRANSFERASE C42C1.13"/>
    <property type="match status" value="1"/>
</dbReference>
<dbReference type="PANTHER" id="PTHR14614">
    <property type="entry name" value="HEPATOCELLULAR CARCINOMA-ASSOCIATED ANTIGEN"/>
    <property type="match status" value="1"/>
</dbReference>
<dbReference type="OrthoDB" id="433955at2759"/>
<name>B6JXF1_SCHJY</name>
<dbReference type="InterPro" id="IPR019410">
    <property type="entry name" value="Methyltransf_16"/>
</dbReference>
<evidence type="ECO:0000313" key="2">
    <source>
        <dbReference type="JaponicusDB" id="SJAG_01079"/>
    </source>
</evidence>
<dbReference type="SUPFAM" id="SSF53335">
    <property type="entry name" value="S-adenosyl-L-methionine-dependent methyltransferases"/>
    <property type="match status" value="1"/>
</dbReference>
<dbReference type="EMBL" id="KE651166">
    <property type="protein sequence ID" value="EEB06052.1"/>
    <property type="molecule type" value="Genomic_DNA"/>
</dbReference>
<keyword evidence="1" id="KW-0489">Methyltransferase</keyword>
<dbReference type="InterPro" id="IPR029063">
    <property type="entry name" value="SAM-dependent_MTases_sf"/>
</dbReference>
<gene>
    <name evidence="2" type="primary">efm2</name>
    <name evidence="1" type="ORF">SJAG_01079</name>
</gene>
<proteinExistence type="predicted"/>
<dbReference type="JaponicusDB" id="SJAG_01079">
    <property type="gene designation" value="efm2"/>
</dbReference>
<dbReference type="GeneID" id="7048322"/>
<keyword evidence="3" id="KW-1185">Reference proteome</keyword>
<dbReference type="OMA" id="CWWSIWG"/>
<keyword evidence="1" id="KW-0808">Transferase</keyword>
<dbReference type="AlphaFoldDB" id="B6JXF1"/>
<protein>
    <submittedName>
        <fullName evidence="1">Methyltransferase Rrg1</fullName>
    </submittedName>
</protein>
<reference evidence="1 3" key="1">
    <citation type="journal article" date="2011" name="Science">
        <title>Comparative functional genomics of the fission yeasts.</title>
        <authorList>
            <person name="Rhind N."/>
            <person name="Chen Z."/>
            <person name="Yassour M."/>
            <person name="Thompson D.A."/>
            <person name="Haas B.J."/>
            <person name="Habib N."/>
            <person name="Wapinski I."/>
            <person name="Roy S."/>
            <person name="Lin M.F."/>
            <person name="Heiman D.I."/>
            <person name="Young S.K."/>
            <person name="Furuya K."/>
            <person name="Guo Y."/>
            <person name="Pidoux A."/>
            <person name="Chen H.M."/>
            <person name="Robbertse B."/>
            <person name="Goldberg J.M."/>
            <person name="Aoki K."/>
            <person name="Bayne E.H."/>
            <person name="Berlin A.M."/>
            <person name="Desjardins C.A."/>
            <person name="Dobbs E."/>
            <person name="Dukaj L."/>
            <person name="Fan L."/>
            <person name="FitzGerald M.G."/>
            <person name="French C."/>
            <person name="Gujja S."/>
            <person name="Hansen K."/>
            <person name="Keifenheim D."/>
            <person name="Levin J.Z."/>
            <person name="Mosher R.A."/>
            <person name="Mueller C.A."/>
            <person name="Pfiffner J."/>
            <person name="Priest M."/>
            <person name="Russ C."/>
            <person name="Smialowska A."/>
            <person name="Swoboda P."/>
            <person name="Sykes S.M."/>
            <person name="Vaughn M."/>
            <person name="Vengrova S."/>
            <person name="Yoder R."/>
            <person name="Zeng Q."/>
            <person name="Allshire R."/>
            <person name="Baulcombe D."/>
            <person name="Birren B.W."/>
            <person name="Brown W."/>
            <person name="Ekwall K."/>
            <person name="Kellis M."/>
            <person name="Leatherwood J."/>
            <person name="Levin H."/>
            <person name="Margalit H."/>
            <person name="Martienssen R."/>
            <person name="Nieduszynski C.A."/>
            <person name="Spatafora J.W."/>
            <person name="Friedman N."/>
            <person name="Dalgaard J.Z."/>
            <person name="Baumann P."/>
            <person name="Niki H."/>
            <person name="Regev A."/>
            <person name="Nusbaum C."/>
        </authorList>
    </citation>
    <scope>NUCLEOTIDE SEQUENCE [LARGE SCALE GENOMIC DNA]</scope>
    <source>
        <strain evidence="3">yFS275 / FY16936</strain>
    </source>
</reference>
<dbReference type="CDD" id="cd02440">
    <property type="entry name" value="AdoMet_MTases"/>
    <property type="match status" value="1"/>
</dbReference>
<accession>B6JXF1</accession>
<evidence type="ECO:0000313" key="3">
    <source>
        <dbReference type="Proteomes" id="UP000001744"/>
    </source>
</evidence>
<dbReference type="Proteomes" id="UP000001744">
    <property type="component" value="Unassembled WGS sequence"/>
</dbReference>
<dbReference type="GO" id="GO:0032259">
    <property type="term" value="P:methylation"/>
    <property type="evidence" value="ECO:0007669"/>
    <property type="project" value="UniProtKB-KW"/>
</dbReference>
<dbReference type="eggNOG" id="KOG2793">
    <property type="taxonomic scope" value="Eukaryota"/>
</dbReference>
<dbReference type="VEuPathDB" id="FungiDB:SJAG_01079"/>
<organism evidence="1 3">
    <name type="scientific">Schizosaccharomyces japonicus (strain yFS275 / FY16936)</name>
    <name type="common">Fission yeast</name>
    <dbReference type="NCBI Taxonomy" id="402676"/>
    <lineage>
        <taxon>Eukaryota</taxon>
        <taxon>Fungi</taxon>
        <taxon>Dikarya</taxon>
        <taxon>Ascomycota</taxon>
        <taxon>Taphrinomycotina</taxon>
        <taxon>Schizosaccharomycetes</taxon>
        <taxon>Schizosaccharomycetales</taxon>
        <taxon>Schizosaccharomycetaceae</taxon>
        <taxon>Schizosaccharomyces</taxon>
    </lineage>
</organism>
<dbReference type="Pfam" id="PF10294">
    <property type="entry name" value="Methyltransf_16"/>
    <property type="match status" value="1"/>
</dbReference>
<evidence type="ECO:0000313" key="1">
    <source>
        <dbReference type="EMBL" id="EEB06052.1"/>
    </source>
</evidence>
<dbReference type="STRING" id="402676.B6JXF1"/>
<dbReference type="Gene3D" id="3.40.50.150">
    <property type="entry name" value="Vaccinia Virus protein VP39"/>
    <property type="match status" value="1"/>
</dbReference>
<dbReference type="HOGENOM" id="CLU_049351_1_1_1"/>